<organism evidence="9">
    <name type="scientific">Picea sitchensis</name>
    <name type="common">Sitka spruce</name>
    <name type="synonym">Pinus sitchensis</name>
    <dbReference type="NCBI Taxonomy" id="3332"/>
    <lineage>
        <taxon>Eukaryota</taxon>
        <taxon>Viridiplantae</taxon>
        <taxon>Streptophyta</taxon>
        <taxon>Embryophyta</taxon>
        <taxon>Tracheophyta</taxon>
        <taxon>Spermatophyta</taxon>
        <taxon>Pinopsida</taxon>
        <taxon>Pinidae</taxon>
        <taxon>Conifers I</taxon>
        <taxon>Pinales</taxon>
        <taxon>Pinaceae</taxon>
        <taxon>Picea</taxon>
    </lineage>
</organism>
<accession>B8LNM0</accession>
<dbReference type="SMART" id="SM00175">
    <property type="entry name" value="RAB"/>
    <property type="match status" value="1"/>
</dbReference>
<keyword evidence="4" id="KW-0472">Membrane</keyword>
<dbReference type="NCBIfam" id="TIGR00231">
    <property type="entry name" value="small_GTP"/>
    <property type="match status" value="1"/>
</dbReference>
<protein>
    <submittedName>
        <fullName evidence="9">Uncharacterized protein</fullName>
    </submittedName>
</protein>
<keyword evidence="3" id="KW-0342">GTP-binding</keyword>
<evidence type="ECO:0000256" key="5">
    <source>
        <dbReference type="ARBA" id="ARBA00023288"/>
    </source>
</evidence>
<dbReference type="EMBL" id="EF677426">
    <property type="protein sequence ID" value="ABR17250.1"/>
    <property type="molecule type" value="mRNA"/>
</dbReference>
<keyword evidence="6" id="KW-0636">Prenylation</keyword>
<dbReference type="Gene3D" id="3.40.50.300">
    <property type="entry name" value="P-loop containing nucleotide triphosphate hydrolases"/>
    <property type="match status" value="1"/>
</dbReference>
<name>B8LNM0_PICSI</name>
<dbReference type="Pfam" id="PF00071">
    <property type="entry name" value="Ras"/>
    <property type="match status" value="1"/>
</dbReference>
<dbReference type="InterPro" id="IPR001806">
    <property type="entry name" value="Small_GTPase"/>
</dbReference>
<sequence length="214" mass="24216">MGRRCNEDYDYLFKVMFTGDSSVGKSNIISRLTRNYFSHQCKPTVGVEFGIYTIQDKGKTIAAQIWDTCGLERYASFTKSCYRGVAGAVLVYDITRRRTFENVGKWLKELRDHANSNPVIMLIGNKSDLQHLRSVSTEDAQKFAEKEGLLFMETSAFKSTNVDKALQIILQEIHRVFSEKELHSEESNGVSTQDGKPTFGAKTRTNTQRTGCCL</sequence>
<evidence type="ECO:0000256" key="7">
    <source>
        <dbReference type="ARBA" id="ARBA00037868"/>
    </source>
</evidence>
<proteinExistence type="evidence at transcript level"/>
<keyword evidence="2" id="KW-0547">Nucleotide-binding</keyword>
<dbReference type="FunFam" id="3.40.50.300:FF:000067">
    <property type="entry name" value="ras-related protein RABA1f"/>
    <property type="match status" value="1"/>
</dbReference>
<dbReference type="InterPro" id="IPR050209">
    <property type="entry name" value="Rab_GTPases_membrane_traffic"/>
</dbReference>
<dbReference type="AlphaFoldDB" id="B8LNM0"/>
<evidence type="ECO:0000256" key="4">
    <source>
        <dbReference type="ARBA" id="ARBA00023136"/>
    </source>
</evidence>
<dbReference type="GO" id="GO:0003924">
    <property type="term" value="F:GTPase activity"/>
    <property type="evidence" value="ECO:0007669"/>
    <property type="project" value="InterPro"/>
</dbReference>
<dbReference type="PROSITE" id="PS51419">
    <property type="entry name" value="RAB"/>
    <property type="match status" value="1"/>
</dbReference>
<feature type="region of interest" description="Disordered" evidence="8">
    <location>
        <begin position="183"/>
        <end position="214"/>
    </location>
</feature>
<evidence type="ECO:0000256" key="1">
    <source>
        <dbReference type="ARBA" id="ARBA00006270"/>
    </source>
</evidence>
<dbReference type="GO" id="GO:0005525">
    <property type="term" value="F:GTP binding"/>
    <property type="evidence" value="ECO:0007669"/>
    <property type="project" value="UniProtKB-KW"/>
</dbReference>
<dbReference type="GO" id="GO:0012505">
    <property type="term" value="C:endomembrane system"/>
    <property type="evidence" value="ECO:0007669"/>
    <property type="project" value="UniProtKB-SubCell"/>
</dbReference>
<dbReference type="InterPro" id="IPR027417">
    <property type="entry name" value="P-loop_NTPase"/>
</dbReference>
<comment type="similarity">
    <text evidence="1">Belongs to the small GTPase superfamily. Rab family.</text>
</comment>
<evidence type="ECO:0000256" key="8">
    <source>
        <dbReference type="SAM" id="MobiDB-lite"/>
    </source>
</evidence>
<feature type="compositionally biased region" description="Polar residues" evidence="8">
    <location>
        <begin position="203"/>
        <end position="214"/>
    </location>
</feature>
<dbReference type="SUPFAM" id="SSF52540">
    <property type="entry name" value="P-loop containing nucleoside triphosphate hydrolases"/>
    <property type="match status" value="1"/>
</dbReference>
<dbReference type="PANTHER" id="PTHR47979">
    <property type="entry name" value="DRAB11-RELATED"/>
    <property type="match status" value="1"/>
</dbReference>
<dbReference type="SMART" id="SM00174">
    <property type="entry name" value="RHO"/>
    <property type="match status" value="1"/>
</dbReference>
<dbReference type="SMART" id="SM00173">
    <property type="entry name" value="RAS"/>
    <property type="match status" value="1"/>
</dbReference>
<dbReference type="SMART" id="SM00176">
    <property type="entry name" value="RAN"/>
    <property type="match status" value="1"/>
</dbReference>
<reference evidence="9" key="1">
    <citation type="submission" date="2007-06" db="EMBL/GenBank/DDBJ databases">
        <title>Full length cDNA sequences from Sitka Spruce (Picea sitchensis).</title>
        <authorList>
            <person name="Ralph S.G."/>
            <person name="Chun H.E."/>
            <person name="Liao N."/>
            <person name="Ali J."/>
            <person name="Reid K."/>
            <person name="Kolosova N."/>
            <person name="Cooper N."/>
            <person name="Cullis C."/>
            <person name="Jancsik S."/>
            <person name="Moore R."/>
            <person name="Mayo M."/>
            <person name="Wagner S."/>
            <person name="Holt R.A."/>
            <person name="Jones S.J.M."/>
            <person name="Marra M.A."/>
            <person name="Ritland C.E."/>
            <person name="Ritland K."/>
            <person name="Bohlmann J."/>
        </authorList>
    </citation>
    <scope>NUCLEOTIDE SEQUENCE</scope>
    <source>
        <tissue evidence="9">Green portion of the leader tissue</tissue>
    </source>
</reference>
<evidence type="ECO:0000256" key="2">
    <source>
        <dbReference type="ARBA" id="ARBA00022741"/>
    </source>
</evidence>
<evidence type="ECO:0000313" key="9">
    <source>
        <dbReference type="EMBL" id="ABR17250.1"/>
    </source>
</evidence>
<dbReference type="PRINTS" id="PR00449">
    <property type="entry name" value="RASTRNSFRMNG"/>
</dbReference>
<comment type="subcellular location">
    <subcellularLocation>
        <location evidence="7">Endomembrane system</location>
        <topology evidence="7">Lipid-anchor</topology>
    </subcellularLocation>
</comment>
<dbReference type="PROSITE" id="PS51421">
    <property type="entry name" value="RAS"/>
    <property type="match status" value="1"/>
</dbReference>
<evidence type="ECO:0000256" key="3">
    <source>
        <dbReference type="ARBA" id="ARBA00023134"/>
    </source>
</evidence>
<keyword evidence="5" id="KW-0449">Lipoprotein</keyword>
<dbReference type="InterPro" id="IPR005225">
    <property type="entry name" value="Small_GTP-bd"/>
</dbReference>
<evidence type="ECO:0000256" key="6">
    <source>
        <dbReference type="ARBA" id="ARBA00023289"/>
    </source>
</evidence>